<evidence type="ECO:0000313" key="2">
    <source>
        <dbReference type="EMBL" id="GIG91589.1"/>
    </source>
</evidence>
<sequence>MPAVVSGGWHRRRECRLGASSGHRPRIEYARRRPHRRHPSGTDAGPPPEGCPESRRATTGRTPGIAPGHDREGAREPMPGHDRTDGTDAGPRREERRRQGAGRRAAVPVGYPSEIRSGTGPYGDGPDFPEWTGTPVPGQRDAGGDMMPSRRTVPRPVEQRA</sequence>
<protein>
    <submittedName>
        <fullName evidence="2">Uncharacterized protein</fullName>
    </submittedName>
</protein>
<evidence type="ECO:0000313" key="3">
    <source>
        <dbReference type="Proteomes" id="UP000646749"/>
    </source>
</evidence>
<gene>
    <name evidence="2" type="ORF">Pen02_65250</name>
</gene>
<accession>A0ABQ4EA52</accession>
<feature type="compositionally biased region" description="Basic and acidic residues" evidence="1">
    <location>
        <begin position="68"/>
        <end position="98"/>
    </location>
</feature>
<organism evidence="2 3">
    <name type="scientific">Plantactinospora endophytica</name>
    <dbReference type="NCBI Taxonomy" id="673535"/>
    <lineage>
        <taxon>Bacteria</taxon>
        <taxon>Bacillati</taxon>
        <taxon>Actinomycetota</taxon>
        <taxon>Actinomycetes</taxon>
        <taxon>Micromonosporales</taxon>
        <taxon>Micromonosporaceae</taxon>
        <taxon>Plantactinospora</taxon>
    </lineage>
</organism>
<evidence type="ECO:0000256" key="1">
    <source>
        <dbReference type="SAM" id="MobiDB-lite"/>
    </source>
</evidence>
<dbReference type="EMBL" id="BONW01000039">
    <property type="protein sequence ID" value="GIG91589.1"/>
    <property type="molecule type" value="Genomic_DNA"/>
</dbReference>
<name>A0ABQ4EA52_9ACTN</name>
<reference evidence="2 3" key="1">
    <citation type="submission" date="2021-01" db="EMBL/GenBank/DDBJ databases">
        <title>Whole genome shotgun sequence of Plantactinospora endophytica NBRC 110450.</title>
        <authorList>
            <person name="Komaki H."/>
            <person name="Tamura T."/>
        </authorList>
    </citation>
    <scope>NUCLEOTIDE SEQUENCE [LARGE SCALE GENOMIC DNA]</scope>
    <source>
        <strain evidence="2 3">NBRC 110450</strain>
    </source>
</reference>
<dbReference type="Proteomes" id="UP000646749">
    <property type="component" value="Unassembled WGS sequence"/>
</dbReference>
<comment type="caution">
    <text evidence="2">The sequence shown here is derived from an EMBL/GenBank/DDBJ whole genome shotgun (WGS) entry which is preliminary data.</text>
</comment>
<keyword evidence="3" id="KW-1185">Reference proteome</keyword>
<feature type="region of interest" description="Disordered" evidence="1">
    <location>
        <begin position="1"/>
        <end position="161"/>
    </location>
</feature>
<proteinExistence type="predicted"/>